<keyword evidence="11" id="KW-1185">Reference proteome</keyword>
<comment type="caution">
    <text evidence="10">The sequence shown here is derived from an EMBL/GenBank/DDBJ whole genome shotgun (WGS) entry which is preliminary data.</text>
</comment>
<reference evidence="10 11" key="1">
    <citation type="submission" date="2020-09" db="EMBL/GenBank/DDBJ databases">
        <title>Paenibacillus sp. strain PR3 16S rRNA gene Genome sequencing and assembly.</title>
        <authorList>
            <person name="Kim J."/>
        </authorList>
    </citation>
    <scope>NUCLEOTIDE SEQUENCE [LARGE SCALE GENOMIC DNA]</scope>
    <source>
        <strain evidence="10 11">PR3</strain>
    </source>
</reference>
<feature type="transmembrane region" description="Helical" evidence="8">
    <location>
        <begin position="106"/>
        <end position="128"/>
    </location>
</feature>
<evidence type="ECO:0000313" key="10">
    <source>
        <dbReference type="EMBL" id="MBD3919283.1"/>
    </source>
</evidence>
<dbReference type="NCBIfam" id="TIGR00711">
    <property type="entry name" value="efflux_EmrB"/>
    <property type="match status" value="1"/>
</dbReference>
<dbReference type="PANTHER" id="PTHR42718">
    <property type="entry name" value="MAJOR FACILITATOR SUPERFAMILY MULTIDRUG TRANSPORTER MFSC"/>
    <property type="match status" value="1"/>
</dbReference>
<dbReference type="Gene3D" id="1.20.1720.10">
    <property type="entry name" value="Multidrug resistance protein D"/>
    <property type="match status" value="1"/>
</dbReference>
<feature type="transmembrane region" description="Helical" evidence="8">
    <location>
        <begin position="200"/>
        <end position="219"/>
    </location>
</feature>
<dbReference type="EMBL" id="JACXZA010000002">
    <property type="protein sequence ID" value="MBD3919283.1"/>
    <property type="molecule type" value="Genomic_DNA"/>
</dbReference>
<feature type="transmembrane region" description="Helical" evidence="8">
    <location>
        <begin position="53"/>
        <end position="74"/>
    </location>
</feature>
<feature type="transmembrane region" description="Helical" evidence="8">
    <location>
        <begin position="81"/>
        <end position="100"/>
    </location>
</feature>
<organism evidence="10 11">
    <name type="scientific">Paenibacillus terricola</name>
    <dbReference type="NCBI Taxonomy" id="2763503"/>
    <lineage>
        <taxon>Bacteria</taxon>
        <taxon>Bacillati</taxon>
        <taxon>Bacillota</taxon>
        <taxon>Bacilli</taxon>
        <taxon>Bacillales</taxon>
        <taxon>Paenibacillaceae</taxon>
        <taxon>Paenibacillus</taxon>
    </lineage>
</organism>
<evidence type="ECO:0000256" key="5">
    <source>
        <dbReference type="ARBA" id="ARBA00022692"/>
    </source>
</evidence>
<evidence type="ECO:0000256" key="3">
    <source>
        <dbReference type="ARBA" id="ARBA00022448"/>
    </source>
</evidence>
<evidence type="ECO:0000259" key="9">
    <source>
        <dbReference type="PROSITE" id="PS50850"/>
    </source>
</evidence>
<keyword evidence="7 8" id="KW-0472">Membrane</keyword>
<comment type="similarity">
    <text evidence="2">Belongs to the major facilitator superfamily. EmrB family.</text>
</comment>
<sequence length="493" mass="53419">MLENAAPTHIKFWPIMIAIFFGSFLSVMGISTINIALPFLIEDFHSDLNTIQWVLTGFMLSLGVIAPLTGYLGNRFGFKKLYLYSMVGFVVFSLLCALAWDTTSLIAFRILQGAFSGLVLPATMTIIFQVIPREKQAFAVSIWALSGMLSPAFGPTLSGWLIQNFSWEWLFYINIPIGIIAIVFIQLMIPDYRIGSRKPLDIAGLAIVVTSSTALLLGLSEGRQWGWTSWNTLGLFALGIVALLLFIWRELHTEHPLLNLRVFTNARFTISLISATLIMISLYSGTLLIPLFLQNVQHISALDTGIIMLPASLIMALFMPVAGKLYSRLGPLWLTVAGIILILIGSYEMTQLDVGVSHTYIIVWMTVRNIGVSLAAAATGTAGMEEISGALSGDASAVNNWVRNVGGSFAIALFTSLLISHETSHGQTLAASGTQDQATIPLLAYTMSVNDVFMVATIIVAIALPLGLLVRKKRIATPATVSEAGLAGAEQTS</sequence>
<feature type="transmembrane region" description="Helical" evidence="8">
    <location>
        <begin position="140"/>
        <end position="163"/>
    </location>
</feature>
<feature type="transmembrane region" description="Helical" evidence="8">
    <location>
        <begin position="268"/>
        <end position="293"/>
    </location>
</feature>
<feature type="transmembrane region" description="Helical" evidence="8">
    <location>
        <begin position="329"/>
        <end position="347"/>
    </location>
</feature>
<accession>A0ABR8MTJ7</accession>
<feature type="domain" description="Major facilitator superfamily (MFS) profile" evidence="9">
    <location>
        <begin position="15"/>
        <end position="475"/>
    </location>
</feature>
<evidence type="ECO:0000256" key="1">
    <source>
        <dbReference type="ARBA" id="ARBA00004651"/>
    </source>
</evidence>
<evidence type="ECO:0000313" key="11">
    <source>
        <dbReference type="Proteomes" id="UP000609346"/>
    </source>
</evidence>
<evidence type="ECO:0000256" key="4">
    <source>
        <dbReference type="ARBA" id="ARBA00022475"/>
    </source>
</evidence>
<dbReference type="SUPFAM" id="SSF103473">
    <property type="entry name" value="MFS general substrate transporter"/>
    <property type="match status" value="1"/>
</dbReference>
<dbReference type="InterPro" id="IPR020846">
    <property type="entry name" value="MFS_dom"/>
</dbReference>
<dbReference type="PROSITE" id="PS50850">
    <property type="entry name" value="MFS"/>
    <property type="match status" value="1"/>
</dbReference>
<keyword evidence="4" id="KW-1003">Cell membrane</keyword>
<gene>
    <name evidence="10" type="ORF">H8B09_11005</name>
</gene>
<evidence type="ECO:0000256" key="2">
    <source>
        <dbReference type="ARBA" id="ARBA00008537"/>
    </source>
</evidence>
<dbReference type="Gene3D" id="1.20.1250.20">
    <property type="entry name" value="MFS general substrate transporter like domains"/>
    <property type="match status" value="1"/>
</dbReference>
<proteinExistence type="inferred from homology"/>
<dbReference type="PANTHER" id="PTHR42718:SF9">
    <property type="entry name" value="MAJOR FACILITATOR SUPERFAMILY MULTIDRUG TRANSPORTER MFSC"/>
    <property type="match status" value="1"/>
</dbReference>
<feature type="transmembrane region" description="Helical" evidence="8">
    <location>
        <begin position="359"/>
        <end position="380"/>
    </location>
</feature>
<keyword evidence="3" id="KW-0813">Transport</keyword>
<dbReference type="CDD" id="cd17503">
    <property type="entry name" value="MFS_LmrB_MDR_like"/>
    <property type="match status" value="1"/>
</dbReference>
<dbReference type="InterPro" id="IPR011701">
    <property type="entry name" value="MFS"/>
</dbReference>
<keyword evidence="5 8" id="KW-0812">Transmembrane</keyword>
<dbReference type="RefSeq" id="WP_191203540.1">
    <property type="nucleotide sequence ID" value="NZ_JACXZA010000002.1"/>
</dbReference>
<evidence type="ECO:0000256" key="8">
    <source>
        <dbReference type="SAM" id="Phobius"/>
    </source>
</evidence>
<protein>
    <submittedName>
        <fullName evidence="10">Multidrug efflux MFS transporter</fullName>
    </submittedName>
</protein>
<dbReference type="InterPro" id="IPR004638">
    <property type="entry name" value="EmrB-like"/>
</dbReference>
<evidence type="ECO:0000256" key="7">
    <source>
        <dbReference type="ARBA" id="ARBA00023136"/>
    </source>
</evidence>
<feature type="transmembrane region" description="Helical" evidence="8">
    <location>
        <begin position="452"/>
        <end position="470"/>
    </location>
</feature>
<name>A0ABR8MTJ7_9BACL</name>
<evidence type="ECO:0000256" key="6">
    <source>
        <dbReference type="ARBA" id="ARBA00022989"/>
    </source>
</evidence>
<feature type="transmembrane region" description="Helical" evidence="8">
    <location>
        <begin position="225"/>
        <end position="248"/>
    </location>
</feature>
<dbReference type="Pfam" id="PF07690">
    <property type="entry name" value="MFS_1"/>
    <property type="match status" value="1"/>
</dbReference>
<feature type="transmembrane region" description="Helical" evidence="8">
    <location>
        <begin position="169"/>
        <end position="188"/>
    </location>
</feature>
<dbReference type="InterPro" id="IPR036259">
    <property type="entry name" value="MFS_trans_sf"/>
</dbReference>
<feature type="transmembrane region" description="Helical" evidence="8">
    <location>
        <begin position="299"/>
        <end position="322"/>
    </location>
</feature>
<feature type="transmembrane region" description="Helical" evidence="8">
    <location>
        <begin position="12"/>
        <end position="41"/>
    </location>
</feature>
<dbReference type="Proteomes" id="UP000609346">
    <property type="component" value="Unassembled WGS sequence"/>
</dbReference>
<comment type="subcellular location">
    <subcellularLocation>
        <location evidence="1">Cell membrane</location>
        <topology evidence="1">Multi-pass membrane protein</topology>
    </subcellularLocation>
</comment>
<keyword evidence="6 8" id="KW-1133">Transmembrane helix</keyword>